<comment type="subcellular location">
    <subcellularLocation>
        <location evidence="1">Nucleus</location>
    </subcellularLocation>
</comment>
<dbReference type="InterPro" id="IPR025816">
    <property type="entry name" value="RrmJ-type_MeTrfase"/>
</dbReference>
<dbReference type="GO" id="GO:0016556">
    <property type="term" value="P:mRNA modification"/>
    <property type="evidence" value="ECO:0007669"/>
    <property type="project" value="UniProtKB-UniRule"/>
</dbReference>
<dbReference type="Gene3D" id="3.40.50.12760">
    <property type="match status" value="1"/>
</dbReference>
<dbReference type="PANTHER" id="PTHR16121">
    <property type="entry name" value="CAP-SPECIFIC MRNA (NUCLEOSIDE-2'-O-)-METHYLTRANSFERASE 1-RELATED"/>
    <property type="match status" value="1"/>
</dbReference>
<dbReference type="GO" id="GO:0004483">
    <property type="term" value="F:methyltransferase cap1 activity"/>
    <property type="evidence" value="ECO:0007669"/>
    <property type="project" value="UniProtKB-UniRule"/>
</dbReference>
<dbReference type="SUPFAM" id="SSF56091">
    <property type="entry name" value="DNA ligase/mRNA capping enzyme, catalytic domain"/>
    <property type="match status" value="1"/>
</dbReference>
<dbReference type="Gene3D" id="3.30.470.30">
    <property type="entry name" value="DNA ligase/mRNA capping enzyme"/>
    <property type="match status" value="1"/>
</dbReference>
<keyword evidence="1" id="KW-0808">Transferase</keyword>
<comment type="caution">
    <text evidence="3">The sequence shown here is derived from an EMBL/GenBank/DDBJ whole genome shotgun (WGS) entry which is preliminary data.</text>
</comment>
<feature type="domain" description="RrmJ-type SAM-dependent 2'-O-MTase" evidence="2">
    <location>
        <begin position="144"/>
        <end position="356"/>
    </location>
</feature>
<dbReference type="PROSITE" id="PS51613">
    <property type="entry name" value="SAM_MT_RRMJ"/>
    <property type="match status" value="1"/>
</dbReference>
<dbReference type="GO" id="GO:0005737">
    <property type="term" value="C:cytoplasm"/>
    <property type="evidence" value="ECO:0007669"/>
    <property type="project" value="TreeGrafter"/>
</dbReference>
<keyword evidence="1" id="KW-0539">Nucleus</keyword>
<evidence type="ECO:0000313" key="3">
    <source>
        <dbReference type="EMBL" id="KAK4873141.1"/>
    </source>
</evidence>
<accession>A0AAN7P300</accession>
<keyword evidence="1" id="KW-0507">mRNA processing</keyword>
<reference evidence="4" key="1">
    <citation type="submission" date="2023-01" db="EMBL/GenBank/DDBJ databases">
        <title>Key to firefly adult light organ development and bioluminescence: homeobox transcription factors regulate luciferase expression and transportation to peroxisome.</title>
        <authorList>
            <person name="Fu X."/>
        </authorList>
    </citation>
    <scope>NUCLEOTIDE SEQUENCE [LARGE SCALE GENOMIC DNA]</scope>
</reference>
<dbReference type="GO" id="GO:0005634">
    <property type="term" value="C:nucleus"/>
    <property type="evidence" value="ECO:0007669"/>
    <property type="project" value="UniProtKB-SubCell"/>
</dbReference>
<dbReference type="Pfam" id="PF01728">
    <property type="entry name" value="FtsJ"/>
    <property type="match status" value="1"/>
</dbReference>
<gene>
    <name evidence="3" type="ORF">RN001_015170</name>
</gene>
<name>A0AAN7P300_9COLE</name>
<dbReference type="Proteomes" id="UP001353858">
    <property type="component" value="Unassembled WGS sequence"/>
</dbReference>
<dbReference type="GO" id="GO:0003676">
    <property type="term" value="F:nucleic acid binding"/>
    <property type="evidence" value="ECO:0007669"/>
    <property type="project" value="UniProtKB-UniRule"/>
</dbReference>
<dbReference type="GO" id="GO:0032259">
    <property type="term" value="P:methylation"/>
    <property type="evidence" value="ECO:0007669"/>
    <property type="project" value="UniProtKB-KW"/>
</dbReference>
<dbReference type="InterPro" id="IPR002877">
    <property type="entry name" value="RNA_MeTrfase_FtsJ_dom"/>
</dbReference>
<dbReference type="FunFam" id="3.40.50.12760:FF:000004">
    <property type="entry name" value="FtsJ-like methyltransferase"/>
    <property type="match status" value="1"/>
</dbReference>
<evidence type="ECO:0000259" key="2">
    <source>
        <dbReference type="PROSITE" id="PS51613"/>
    </source>
</evidence>
<dbReference type="EC" id="2.1.1.57" evidence="1"/>
<dbReference type="GO" id="GO:0006370">
    <property type="term" value="P:7-methylguanosine mRNA capping"/>
    <property type="evidence" value="ECO:0007669"/>
    <property type="project" value="UniProtKB-UniRule"/>
</dbReference>
<evidence type="ECO:0000313" key="4">
    <source>
        <dbReference type="Proteomes" id="UP001353858"/>
    </source>
</evidence>
<comment type="function">
    <text evidence="1">S-adenosyl-L-methionine-dependent methyltransferase that mediates RNA cap1 2'-O-ribose methylation to the 5'-cap structure of RNAs. Methylates the ribose of the first nucleotide of a m(7)GpppG-capped mRNA to produce m(7)GpppNmp (cap1).</text>
</comment>
<comment type="catalytic activity">
    <reaction evidence="1">
        <text>a 5'-end (N(7)-methyl 5'-triphosphoguanosine)-ribonucleoside in mRNA + S-adenosyl-L-methionine = a 5'-end (N(7)-methyl 5'-triphosphoguanosine)-(2'-O-methyl-ribonucleoside) in mRNA + S-adenosyl-L-homocysteine + H(+)</text>
        <dbReference type="Rhea" id="RHEA:67020"/>
        <dbReference type="Rhea" id="RHEA-COMP:17167"/>
        <dbReference type="Rhea" id="RHEA-COMP:17168"/>
        <dbReference type="ChEBI" id="CHEBI:15378"/>
        <dbReference type="ChEBI" id="CHEBI:57856"/>
        <dbReference type="ChEBI" id="CHEBI:59789"/>
        <dbReference type="ChEBI" id="CHEBI:156461"/>
        <dbReference type="ChEBI" id="CHEBI:167609"/>
        <dbReference type="EC" id="2.1.1.57"/>
    </reaction>
</comment>
<keyword evidence="1" id="KW-0506">mRNA capping</keyword>
<dbReference type="AlphaFoldDB" id="A0AAN7P300"/>
<sequence length="712" mass="81408">MNFSSIYEQGSSNTITLKKKRMETKPKRQLNHVNLKQKIGCKLLTLSLYDSLWDGNQENISVRETIKWISSKDGSWFPKDLDSMKLFIVRGPPKLNIDDETNFCDPVILSKILQAKEIFEELDVKELSKARCRANAFETIRSAFFMNRAALKMANIDAVTGFIFTDIDRNPHHCKKQGPYYFADVCAGPGGFSEYILWRKKWMFKGFGFTLKCDHDFELYQSHCASPVSFNAQYGVHGDGNICRIDNIEHFSTNIRNECEGLGVHFMMSDGGFSVEGNENLQEILSKQLYVCQCLMALEIVRPNGHFVTKLFDLFTLFSVGLIFLMYKCFDKISILKPNASRPANSERYLLCYGLKNNPHTDTIRTYLASIATELWDLREVRKSSTIDINEIVPLSIIKSDDDFCEFLTESNNKIGRNQIIGLEKLGVFGRNARLVDPRQDDLRTESLRYWRIPDVPKLPLPKCTPDDLLKLAVNSFEFMNAPTNIIDNVEELNRLANTGDWLYALSGCTQKTNICNFYVGVGDSRVYRWQCSKWVRIKKLLLIRGTLLYGEMINEKVLKKVDDEVKEVTRRSLHVIDALRLGDTSLADLPLRERLELIETYCQAVNHESRIDHIRVRAKPMHQFLTIPALCSQLPLEIIPFDSILPTLGLQSITESYEVNSVMFLNGGTEISFQDTFTTRIQTFLSNNKDEPDAAGSVLTLTLNSSIDDYK</sequence>
<keyword evidence="4" id="KW-1185">Reference proteome</keyword>
<organism evidence="3 4">
    <name type="scientific">Aquatica leii</name>
    <dbReference type="NCBI Taxonomy" id="1421715"/>
    <lineage>
        <taxon>Eukaryota</taxon>
        <taxon>Metazoa</taxon>
        <taxon>Ecdysozoa</taxon>
        <taxon>Arthropoda</taxon>
        <taxon>Hexapoda</taxon>
        <taxon>Insecta</taxon>
        <taxon>Pterygota</taxon>
        <taxon>Neoptera</taxon>
        <taxon>Endopterygota</taxon>
        <taxon>Coleoptera</taxon>
        <taxon>Polyphaga</taxon>
        <taxon>Elateriformia</taxon>
        <taxon>Elateroidea</taxon>
        <taxon>Lampyridae</taxon>
        <taxon>Luciolinae</taxon>
        <taxon>Aquatica</taxon>
    </lineage>
</organism>
<proteinExistence type="predicted"/>
<keyword evidence="1" id="KW-0489">Methyltransferase</keyword>
<dbReference type="PANTHER" id="PTHR16121:SF0">
    <property type="entry name" value="CAP-SPECIFIC MRNA (NUCLEOSIDE-2'-O-)-METHYLTRANSFERASE 1"/>
    <property type="match status" value="1"/>
</dbReference>
<dbReference type="InterPro" id="IPR050851">
    <property type="entry name" value="mRNA_Cap_2O-Ribose_MeTrfase"/>
</dbReference>
<dbReference type="EMBL" id="JARPUR010000007">
    <property type="protein sequence ID" value="KAK4873141.1"/>
    <property type="molecule type" value="Genomic_DNA"/>
</dbReference>
<evidence type="ECO:0000256" key="1">
    <source>
        <dbReference type="RuleBase" id="RU368012"/>
    </source>
</evidence>
<keyword evidence="1" id="KW-0949">S-adenosyl-L-methionine</keyword>
<dbReference type="SUPFAM" id="SSF53335">
    <property type="entry name" value="S-adenosyl-L-methionine-dependent methyltransferases"/>
    <property type="match status" value="1"/>
</dbReference>
<dbReference type="InterPro" id="IPR029063">
    <property type="entry name" value="SAM-dependent_MTases_sf"/>
</dbReference>
<protein>
    <recommendedName>
        <fullName evidence="1">Cap-specific mRNA (nucleoside-2'-O-)-methyltransferase 1</fullName>
        <ecNumber evidence="1">2.1.1.57</ecNumber>
    </recommendedName>
    <alternativeName>
        <fullName evidence="1">Cap1 2'O-ribose methyltransferase 1</fullName>
    </alternativeName>
</protein>